<proteinExistence type="predicted"/>
<dbReference type="Proteomes" id="UP001222958">
    <property type="component" value="Unassembled WGS sequence"/>
</dbReference>
<organism evidence="3 4">
    <name type="scientific">Clostridium perfringens</name>
    <dbReference type="NCBI Taxonomy" id="1502"/>
    <lineage>
        <taxon>Bacteria</taxon>
        <taxon>Bacillati</taxon>
        <taxon>Bacillota</taxon>
        <taxon>Clostridia</taxon>
        <taxon>Eubacteriales</taxon>
        <taxon>Clostridiaceae</taxon>
        <taxon>Clostridium</taxon>
    </lineage>
</organism>
<dbReference type="InterPro" id="IPR018873">
    <property type="entry name" value="KilA-N_DNA-bd_domain"/>
</dbReference>
<feature type="domain" description="ORF6C" evidence="2">
    <location>
        <begin position="154"/>
        <end position="254"/>
    </location>
</feature>
<evidence type="ECO:0000259" key="1">
    <source>
        <dbReference type="Pfam" id="PF10543"/>
    </source>
</evidence>
<dbReference type="RefSeq" id="WP_279858032.1">
    <property type="nucleotide sequence ID" value="NZ_JARVUX010000007.1"/>
</dbReference>
<reference evidence="3" key="1">
    <citation type="submission" date="2023-04" db="EMBL/GenBank/DDBJ databases">
        <title>Epidemiological investigation of Clostridium perfringens isolated from cattle.</title>
        <authorList>
            <person name="Tian R."/>
        </authorList>
    </citation>
    <scope>NUCLEOTIDE SEQUENCE</scope>
    <source>
        <strain evidence="3">ZWCP172</strain>
    </source>
</reference>
<protein>
    <submittedName>
        <fullName evidence="3">ORF6C domain-containing protein</fullName>
    </submittedName>
</protein>
<gene>
    <name evidence="3" type="ORF">QDQ28_12660</name>
</gene>
<dbReference type="Pfam" id="PF10543">
    <property type="entry name" value="ORF6N"/>
    <property type="match status" value="1"/>
</dbReference>
<dbReference type="EMBL" id="JARVUX010000007">
    <property type="protein sequence ID" value="MDH2337032.1"/>
    <property type="molecule type" value="Genomic_DNA"/>
</dbReference>
<dbReference type="AlphaFoldDB" id="A0AAP4A8U1"/>
<name>A0AAP4A8U1_CLOPF</name>
<evidence type="ECO:0000313" key="4">
    <source>
        <dbReference type="Proteomes" id="UP001222958"/>
    </source>
</evidence>
<sequence>MNNLVLKEKQEFMGIQIPVIEGGFGEGQKVVLAKTVAEIHQYENGEKSINLLINRNIDRFDSNDLINLCNENFKVSARNLGFITSNAQKQCFLLSQRGYTKLVAMMDNSNDKKWDVMNNLIDDYFSMRNQLSSGQAPKEISAIDLFESQLLALREVESRVEEVDKKFEDLPLIGGEPEELQKTVRQVGTKALGGHGSPAYKDKSLSSKVYKNVWKFVKEQFNVNTYKAIKRKYLSKAKEIAESYTLPFYLQEEIELINSQGKMNI</sequence>
<dbReference type="Pfam" id="PF10552">
    <property type="entry name" value="ORF6C"/>
    <property type="match status" value="1"/>
</dbReference>
<evidence type="ECO:0000313" key="3">
    <source>
        <dbReference type="EMBL" id="MDH2337032.1"/>
    </source>
</evidence>
<comment type="caution">
    <text evidence="3">The sequence shown here is derived from an EMBL/GenBank/DDBJ whole genome shotgun (WGS) entry which is preliminary data.</text>
</comment>
<evidence type="ECO:0000259" key="2">
    <source>
        <dbReference type="Pfam" id="PF10552"/>
    </source>
</evidence>
<accession>A0AAP4A8U1</accession>
<feature type="domain" description="KilA-N DNA-binding" evidence="1">
    <location>
        <begin position="26"/>
        <end position="104"/>
    </location>
</feature>
<dbReference type="InterPro" id="IPR018878">
    <property type="entry name" value="ORF6C_dom"/>
</dbReference>